<dbReference type="PANTHER" id="PTHR43156">
    <property type="entry name" value="STAGE II SPORULATION PROTEIN E-RELATED"/>
    <property type="match status" value="1"/>
</dbReference>
<keyword evidence="4" id="KW-1185">Reference proteome</keyword>
<dbReference type="InterPro" id="IPR052016">
    <property type="entry name" value="Bact_Sigma-Reg"/>
</dbReference>
<evidence type="ECO:0000313" key="3">
    <source>
        <dbReference type="EMBL" id="MCH6163139.1"/>
    </source>
</evidence>
<dbReference type="InterPro" id="IPR036457">
    <property type="entry name" value="PPM-type-like_dom_sf"/>
</dbReference>
<sequence length="360" mass="37636">MTRDDPGAGARGLGGDLIDLVISASADGVIAVDGQGIVRLCNPAAMELFGRPAHDLLDAPFGFPIVAGQSTDVELTQPGGGVRVVEMRVSATTANGAALRVVSLRDVTSRWLAFQRLLLPTLPDLAPLQAAVVYRPAAEQLGGDWYDALPLPGGAVGAVIGDVAGHSLQAAAAMAQIRNMLRALLYEQPAAPGSVLATLDRTLHAINESPVTTACVACIEPGSDGWRLRWSSAGHLPPLLLTPVGAAEFLHTEPGLPLGVEPGRPRFASTRSLPEGATVVFFTDGLIERPGESLDVGLASLAAIAERSTHLPLDELCRTLADQHPGNGHDDIALLALRMPDAPHHDRATDRTRHPDGSSF</sequence>
<name>A0ABS9T3L2_9ACTN</name>
<organism evidence="3 4">
    <name type="scientific">Streptomyces marispadix</name>
    <dbReference type="NCBI Taxonomy" id="2922868"/>
    <lineage>
        <taxon>Bacteria</taxon>
        <taxon>Bacillati</taxon>
        <taxon>Actinomycetota</taxon>
        <taxon>Actinomycetes</taxon>
        <taxon>Kitasatosporales</taxon>
        <taxon>Streptomycetaceae</taxon>
        <taxon>Streptomyces</taxon>
    </lineage>
</organism>
<gene>
    <name evidence="3" type="ORF">MMA15_22925</name>
</gene>
<evidence type="ECO:0000313" key="4">
    <source>
        <dbReference type="Proteomes" id="UP001166784"/>
    </source>
</evidence>
<reference evidence="3" key="1">
    <citation type="submission" date="2022-03" db="EMBL/GenBank/DDBJ databases">
        <authorList>
            <person name="Santos J.D.N."/>
            <person name="Kallscheuer N."/>
            <person name="Jogler C."/>
            <person name="Lage O.M."/>
        </authorList>
    </citation>
    <scope>NUCLEOTIDE SEQUENCE</scope>
    <source>
        <strain evidence="3">M600PL45_2</strain>
    </source>
</reference>
<reference evidence="3" key="2">
    <citation type="journal article" date="2023" name="Int. J. Syst. Evol. Microbiol.">
        <title>Streptomyces marispadix sp. nov., isolated from marine beach sediment of the Northern Coast of Portugal.</title>
        <authorList>
            <person name="dos Santos J.D.N."/>
            <person name="Vitorino I.R."/>
            <person name="Kallscheuer N."/>
            <person name="Srivastava A."/>
            <person name="Krautwurst S."/>
            <person name="Marz M."/>
            <person name="Jogler C."/>
            <person name="Lobo Da Cunha A."/>
            <person name="Catita J."/>
            <person name="Goncalves H."/>
            <person name="Gonzalez I."/>
            <person name="Reyes F."/>
            <person name="Lage O.M."/>
        </authorList>
    </citation>
    <scope>NUCLEOTIDE SEQUENCE</scope>
    <source>
        <strain evidence="3">M600PL45_2</strain>
    </source>
</reference>
<protein>
    <submittedName>
        <fullName evidence="3">SpoIIE family protein phosphatase</fullName>
    </submittedName>
</protein>
<dbReference type="SUPFAM" id="SSF81606">
    <property type="entry name" value="PP2C-like"/>
    <property type="match status" value="1"/>
</dbReference>
<dbReference type="Gene3D" id="3.60.40.10">
    <property type="entry name" value="PPM-type phosphatase domain"/>
    <property type="match status" value="1"/>
</dbReference>
<dbReference type="SUPFAM" id="SSF55785">
    <property type="entry name" value="PYP-like sensor domain (PAS domain)"/>
    <property type="match status" value="1"/>
</dbReference>
<dbReference type="SMART" id="SM00331">
    <property type="entry name" value="PP2C_SIG"/>
    <property type="match status" value="1"/>
</dbReference>
<accession>A0ABS9T3L2</accession>
<proteinExistence type="predicted"/>
<dbReference type="CDD" id="cd00130">
    <property type="entry name" value="PAS"/>
    <property type="match status" value="1"/>
</dbReference>
<dbReference type="PROSITE" id="PS50112">
    <property type="entry name" value="PAS"/>
    <property type="match status" value="1"/>
</dbReference>
<keyword evidence="1" id="KW-0378">Hydrolase</keyword>
<dbReference type="Proteomes" id="UP001166784">
    <property type="component" value="Unassembled WGS sequence"/>
</dbReference>
<evidence type="ECO:0000259" key="2">
    <source>
        <dbReference type="PROSITE" id="PS50112"/>
    </source>
</evidence>
<dbReference type="InterPro" id="IPR001932">
    <property type="entry name" value="PPM-type_phosphatase-like_dom"/>
</dbReference>
<feature type="domain" description="PAS" evidence="2">
    <location>
        <begin position="14"/>
        <end position="58"/>
    </location>
</feature>
<dbReference type="Pfam" id="PF00989">
    <property type="entry name" value="PAS"/>
    <property type="match status" value="1"/>
</dbReference>
<dbReference type="PANTHER" id="PTHR43156:SF2">
    <property type="entry name" value="STAGE II SPORULATION PROTEIN E"/>
    <property type="match status" value="1"/>
</dbReference>
<dbReference type="InterPro" id="IPR035965">
    <property type="entry name" value="PAS-like_dom_sf"/>
</dbReference>
<dbReference type="SMART" id="SM00091">
    <property type="entry name" value="PAS"/>
    <property type="match status" value="1"/>
</dbReference>
<dbReference type="InterPro" id="IPR013767">
    <property type="entry name" value="PAS_fold"/>
</dbReference>
<evidence type="ECO:0000256" key="1">
    <source>
        <dbReference type="ARBA" id="ARBA00022801"/>
    </source>
</evidence>
<comment type="caution">
    <text evidence="3">The sequence shown here is derived from an EMBL/GenBank/DDBJ whole genome shotgun (WGS) entry which is preliminary data.</text>
</comment>
<dbReference type="EMBL" id="JAKWJU010000002">
    <property type="protein sequence ID" value="MCH6163139.1"/>
    <property type="molecule type" value="Genomic_DNA"/>
</dbReference>
<dbReference type="InterPro" id="IPR000014">
    <property type="entry name" value="PAS"/>
</dbReference>
<dbReference type="Pfam" id="PF07228">
    <property type="entry name" value="SpoIIE"/>
    <property type="match status" value="1"/>
</dbReference>
<dbReference type="Gene3D" id="3.30.450.20">
    <property type="entry name" value="PAS domain"/>
    <property type="match status" value="1"/>
</dbReference>
<dbReference type="RefSeq" id="WP_241061985.1">
    <property type="nucleotide sequence ID" value="NZ_JAKWJU010000002.1"/>
</dbReference>